<evidence type="ECO:0000256" key="4">
    <source>
        <dbReference type="ARBA" id="ARBA00022679"/>
    </source>
</evidence>
<sequence length="334" mass="37044">MPARRKSHRREASSDIEDGQSSQVVARDDVDEDGEDQLQPPTRTVASSKKGRGRAAAEEEAPAPNENINVERIDVTNFQDQPLRKEDVLKISGLARDWQLVADTISKAGPVFGSVGVSLADASNDETTKKSLISLENLLKGFIDTQAEMRLHAEVLEDIGQEVAQSTQIDNAIERYENGVSEKKEGYSKKTSRQKYAKDETYKSFKADLYEVDHPGAAMPPVTDFIPQEAGDDSDDDDDLEIGGITQDYKCPLTLMPLKNPVTSEICGHSFSHDAIKEMFRNSRGAKKCPAAGCNKAFNITNCKPNPALEKKIKLYERRQKRKEEAQDAEEVVE</sequence>
<comment type="pathway">
    <text evidence="2">Protein modification; protein sumoylation.</text>
</comment>
<dbReference type="UniPathway" id="UPA00886"/>
<dbReference type="InterPro" id="IPR026846">
    <property type="entry name" value="Nse2(Mms21)"/>
</dbReference>
<feature type="domain" description="SP-RING-type" evidence="12">
    <location>
        <begin position="236"/>
        <end position="318"/>
    </location>
</feature>
<dbReference type="GO" id="GO:0061665">
    <property type="term" value="F:SUMO ligase activity"/>
    <property type="evidence" value="ECO:0007669"/>
    <property type="project" value="TreeGrafter"/>
</dbReference>
<organism evidence="13 14">
    <name type="scientific">Dendrothele bispora (strain CBS 962.96)</name>
    <dbReference type="NCBI Taxonomy" id="1314807"/>
    <lineage>
        <taxon>Eukaryota</taxon>
        <taxon>Fungi</taxon>
        <taxon>Dikarya</taxon>
        <taxon>Basidiomycota</taxon>
        <taxon>Agaricomycotina</taxon>
        <taxon>Agaricomycetes</taxon>
        <taxon>Agaricomycetidae</taxon>
        <taxon>Agaricales</taxon>
        <taxon>Agaricales incertae sedis</taxon>
        <taxon>Dendrothele</taxon>
    </lineage>
</organism>
<evidence type="ECO:0000256" key="11">
    <source>
        <dbReference type="SAM" id="MobiDB-lite"/>
    </source>
</evidence>
<proteinExistence type="inferred from homology"/>
<dbReference type="GO" id="GO:0016925">
    <property type="term" value="P:protein sumoylation"/>
    <property type="evidence" value="ECO:0007669"/>
    <property type="project" value="UniProtKB-UniPathway"/>
</dbReference>
<evidence type="ECO:0000256" key="8">
    <source>
        <dbReference type="ARBA" id="ARBA00022833"/>
    </source>
</evidence>
<protein>
    <recommendedName>
        <fullName evidence="12">SP-RING-type domain-containing protein</fullName>
    </recommendedName>
</protein>
<dbReference type="InterPro" id="IPR004181">
    <property type="entry name" value="Znf_MIZ"/>
</dbReference>
<dbReference type="SUPFAM" id="SSF57850">
    <property type="entry name" value="RING/U-box"/>
    <property type="match status" value="1"/>
</dbReference>
<dbReference type="PROSITE" id="PS51044">
    <property type="entry name" value="ZF_SP_RING"/>
    <property type="match status" value="1"/>
</dbReference>
<dbReference type="GO" id="GO:0005634">
    <property type="term" value="C:nucleus"/>
    <property type="evidence" value="ECO:0007669"/>
    <property type="project" value="UniProtKB-SubCell"/>
</dbReference>
<dbReference type="GO" id="GO:0030915">
    <property type="term" value="C:Smc5-Smc6 complex"/>
    <property type="evidence" value="ECO:0007669"/>
    <property type="project" value="InterPro"/>
</dbReference>
<evidence type="ECO:0000313" key="13">
    <source>
        <dbReference type="EMBL" id="THV05248.1"/>
    </source>
</evidence>
<keyword evidence="7" id="KW-0833">Ubl conjugation pathway</keyword>
<dbReference type="Pfam" id="PF11789">
    <property type="entry name" value="zf-Nse"/>
    <property type="match status" value="1"/>
</dbReference>
<dbReference type="PANTHER" id="PTHR21330">
    <property type="entry name" value="E3 SUMO-PROTEIN LIGASE NSE2"/>
    <property type="match status" value="1"/>
</dbReference>
<keyword evidence="4" id="KW-0808">Transferase</keyword>
<dbReference type="AlphaFoldDB" id="A0A4S8MQC1"/>
<evidence type="ECO:0000256" key="7">
    <source>
        <dbReference type="ARBA" id="ARBA00022786"/>
    </source>
</evidence>
<reference evidence="13 14" key="1">
    <citation type="journal article" date="2019" name="Nat. Ecol. Evol.">
        <title>Megaphylogeny resolves global patterns of mushroom evolution.</title>
        <authorList>
            <person name="Varga T."/>
            <person name="Krizsan K."/>
            <person name="Foldi C."/>
            <person name="Dima B."/>
            <person name="Sanchez-Garcia M."/>
            <person name="Sanchez-Ramirez S."/>
            <person name="Szollosi G.J."/>
            <person name="Szarkandi J.G."/>
            <person name="Papp V."/>
            <person name="Albert L."/>
            <person name="Andreopoulos W."/>
            <person name="Angelini C."/>
            <person name="Antonin V."/>
            <person name="Barry K.W."/>
            <person name="Bougher N.L."/>
            <person name="Buchanan P."/>
            <person name="Buyck B."/>
            <person name="Bense V."/>
            <person name="Catcheside P."/>
            <person name="Chovatia M."/>
            <person name="Cooper J."/>
            <person name="Damon W."/>
            <person name="Desjardin D."/>
            <person name="Finy P."/>
            <person name="Geml J."/>
            <person name="Haridas S."/>
            <person name="Hughes K."/>
            <person name="Justo A."/>
            <person name="Karasinski D."/>
            <person name="Kautmanova I."/>
            <person name="Kiss B."/>
            <person name="Kocsube S."/>
            <person name="Kotiranta H."/>
            <person name="LaButti K.M."/>
            <person name="Lechner B.E."/>
            <person name="Liimatainen K."/>
            <person name="Lipzen A."/>
            <person name="Lukacs Z."/>
            <person name="Mihaltcheva S."/>
            <person name="Morgado L.N."/>
            <person name="Niskanen T."/>
            <person name="Noordeloos M.E."/>
            <person name="Ohm R.A."/>
            <person name="Ortiz-Santana B."/>
            <person name="Ovrebo C."/>
            <person name="Racz N."/>
            <person name="Riley R."/>
            <person name="Savchenko A."/>
            <person name="Shiryaev A."/>
            <person name="Soop K."/>
            <person name="Spirin V."/>
            <person name="Szebenyi C."/>
            <person name="Tomsovsky M."/>
            <person name="Tulloss R.E."/>
            <person name="Uehling J."/>
            <person name="Grigoriev I.V."/>
            <person name="Vagvolgyi C."/>
            <person name="Papp T."/>
            <person name="Martin F.M."/>
            <person name="Miettinen O."/>
            <person name="Hibbett D.S."/>
            <person name="Nagy L.G."/>
        </authorList>
    </citation>
    <scope>NUCLEOTIDE SEQUENCE [LARGE SCALE GENOMIC DNA]</scope>
    <source>
        <strain evidence="13 14">CBS 962.96</strain>
    </source>
</reference>
<accession>A0A4S8MQC1</accession>
<evidence type="ECO:0000259" key="12">
    <source>
        <dbReference type="PROSITE" id="PS51044"/>
    </source>
</evidence>
<evidence type="ECO:0000256" key="2">
    <source>
        <dbReference type="ARBA" id="ARBA00004718"/>
    </source>
</evidence>
<dbReference type="GO" id="GO:0008270">
    <property type="term" value="F:zinc ion binding"/>
    <property type="evidence" value="ECO:0007669"/>
    <property type="project" value="UniProtKB-KW"/>
</dbReference>
<feature type="region of interest" description="Disordered" evidence="11">
    <location>
        <begin position="1"/>
        <end position="68"/>
    </location>
</feature>
<keyword evidence="9" id="KW-0539">Nucleus</keyword>
<dbReference type="CDD" id="cd16651">
    <property type="entry name" value="SPL-RING_NSE2"/>
    <property type="match status" value="1"/>
</dbReference>
<keyword evidence="8" id="KW-0862">Zinc</keyword>
<comment type="similarity">
    <text evidence="3">Belongs to the NSE2 family.</text>
</comment>
<evidence type="ECO:0000256" key="5">
    <source>
        <dbReference type="ARBA" id="ARBA00022723"/>
    </source>
</evidence>
<dbReference type="InterPro" id="IPR013083">
    <property type="entry name" value="Znf_RING/FYVE/PHD"/>
</dbReference>
<keyword evidence="5" id="KW-0479">Metal-binding</keyword>
<dbReference type="Gene3D" id="3.30.40.10">
    <property type="entry name" value="Zinc/RING finger domain, C3HC4 (zinc finger)"/>
    <property type="match status" value="1"/>
</dbReference>
<evidence type="ECO:0000256" key="10">
    <source>
        <dbReference type="PROSITE-ProRule" id="PRU00452"/>
    </source>
</evidence>
<dbReference type="PANTHER" id="PTHR21330:SF1">
    <property type="entry name" value="E3 SUMO-PROTEIN LIGASE NSE2"/>
    <property type="match status" value="1"/>
</dbReference>
<dbReference type="Proteomes" id="UP000297245">
    <property type="component" value="Unassembled WGS sequence"/>
</dbReference>
<evidence type="ECO:0000256" key="3">
    <source>
        <dbReference type="ARBA" id="ARBA00008212"/>
    </source>
</evidence>
<evidence type="ECO:0000256" key="9">
    <source>
        <dbReference type="ARBA" id="ARBA00023242"/>
    </source>
</evidence>
<name>A0A4S8MQC1_DENBC</name>
<dbReference type="OrthoDB" id="26899at2759"/>
<evidence type="ECO:0000256" key="6">
    <source>
        <dbReference type="ARBA" id="ARBA00022771"/>
    </source>
</evidence>
<dbReference type="GO" id="GO:0000724">
    <property type="term" value="P:double-strand break repair via homologous recombination"/>
    <property type="evidence" value="ECO:0007669"/>
    <property type="project" value="InterPro"/>
</dbReference>
<keyword evidence="6 10" id="KW-0863">Zinc-finger</keyword>
<evidence type="ECO:0000313" key="14">
    <source>
        <dbReference type="Proteomes" id="UP000297245"/>
    </source>
</evidence>
<dbReference type="EMBL" id="ML179050">
    <property type="protein sequence ID" value="THV05248.1"/>
    <property type="molecule type" value="Genomic_DNA"/>
</dbReference>
<comment type="subcellular location">
    <subcellularLocation>
        <location evidence="1">Nucleus</location>
    </subcellularLocation>
</comment>
<gene>
    <name evidence="13" type="ORF">K435DRAFT_745498</name>
</gene>
<evidence type="ECO:0000256" key="1">
    <source>
        <dbReference type="ARBA" id="ARBA00004123"/>
    </source>
</evidence>
<keyword evidence="14" id="KW-1185">Reference proteome</keyword>